<dbReference type="SUPFAM" id="SSF56601">
    <property type="entry name" value="beta-lactamase/transpeptidase-like"/>
    <property type="match status" value="1"/>
</dbReference>
<organism evidence="2 3">
    <name type="scientific">Corynebacterium glaucum</name>
    <dbReference type="NCBI Taxonomy" id="187491"/>
    <lineage>
        <taxon>Bacteria</taxon>
        <taxon>Bacillati</taxon>
        <taxon>Actinomycetota</taxon>
        <taxon>Actinomycetes</taxon>
        <taxon>Mycobacteriales</taxon>
        <taxon>Corynebacteriaceae</taxon>
        <taxon>Corynebacterium</taxon>
    </lineage>
</organism>
<name>A0A1Q2HV65_9CORY</name>
<reference evidence="2 3" key="1">
    <citation type="submission" date="2016-12" db="EMBL/GenBank/DDBJ databases">
        <authorList>
            <person name="Song W.-J."/>
            <person name="Kurnit D.M."/>
        </authorList>
    </citation>
    <scope>NUCLEOTIDE SEQUENCE [LARGE SCALE GENOMIC DNA]</scope>
    <source>
        <strain evidence="2 3">DSM 30827</strain>
    </source>
</reference>
<dbReference type="AlphaFoldDB" id="A0A1Q2HV65"/>
<dbReference type="InterPro" id="IPR012338">
    <property type="entry name" value="Beta-lactam/transpept-like"/>
</dbReference>
<dbReference type="KEGG" id="cgv:CGLAU_03725"/>
<sequence length="293" mass="29799">MAAGFGLAGVLIFARGCTLPLRVEDLPGPATATTQSQSSASVNVTATPDTAQPQGGEEAGALAALESVIADVELTFGGKLGIATASSQGAIAAGFQDASPAWSTVKVPIAIAALRTQPHQLVDAELAITVSDNEAAERLFAASGAEAVNTVLKEAGVGTPVNDVVLRPGFSSFGQTALSVSDEAVLASNLACLEGADPVLEMMGRVDPSQSYGLGAIEGARFKGGWGPDEAGSYQVCQFGLVPRNDGAFAPVALSAFPPGRSVRDWPGDAHTRCNHTCDASAVPSRRRVLVVN</sequence>
<evidence type="ECO:0008006" key="4">
    <source>
        <dbReference type="Google" id="ProtNLM"/>
    </source>
</evidence>
<proteinExistence type="predicted"/>
<dbReference type="EMBL" id="CP019688">
    <property type="protein sequence ID" value="AQQ14722.1"/>
    <property type="molecule type" value="Genomic_DNA"/>
</dbReference>
<evidence type="ECO:0000313" key="2">
    <source>
        <dbReference type="EMBL" id="AQQ14722.1"/>
    </source>
</evidence>
<dbReference type="RefSeq" id="WP_095659522.1">
    <property type="nucleotide sequence ID" value="NZ_CP019688.1"/>
</dbReference>
<feature type="region of interest" description="Disordered" evidence="1">
    <location>
        <begin position="29"/>
        <end position="55"/>
    </location>
</feature>
<feature type="compositionally biased region" description="Low complexity" evidence="1">
    <location>
        <begin position="30"/>
        <end position="47"/>
    </location>
</feature>
<keyword evidence="3" id="KW-1185">Reference proteome</keyword>
<dbReference type="Proteomes" id="UP000217209">
    <property type="component" value="Chromosome"/>
</dbReference>
<dbReference type="Gene3D" id="3.40.710.10">
    <property type="entry name" value="DD-peptidase/beta-lactamase superfamily"/>
    <property type="match status" value="1"/>
</dbReference>
<gene>
    <name evidence="2" type="ORF">CGLAU_03725</name>
</gene>
<protein>
    <recommendedName>
        <fullName evidence="4">Beta-lactamase</fullName>
    </recommendedName>
</protein>
<accession>A0A1Q2HV65</accession>
<evidence type="ECO:0000313" key="3">
    <source>
        <dbReference type="Proteomes" id="UP000217209"/>
    </source>
</evidence>
<dbReference type="OrthoDB" id="3729831at2"/>
<evidence type="ECO:0000256" key="1">
    <source>
        <dbReference type="SAM" id="MobiDB-lite"/>
    </source>
</evidence>